<name>A0A8J2IGK6_FUSEQ</name>
<dbReference type="InterPro" id="IPR023210">
    <property type="entry name" value="NADP_OxRdtase_dom"/>
</dbReference>
<keyword evidence="2" id="KW-0560">Oxidoreductase</keyword>
<dbReference type="InterPro" id="IPR020471">
    <property type="entry name" value="AKR"/>
</dbReference>
<accession>A0A8J2IGK6</accession>
<evidence type="ECO:0000256" key="2">
    <source>
        <dbReference type="ARBA" id="ARBA00023002"/>
    </source>
</evidence>
<reference evidence="4" key="1">
    <citation type="submission" date="2021-05" db="EMBL/GenBank/DDBJ databases">
        <authorList>
            <person name="Khan N."/>
        </authorList>
    </citation>
    <scope>NUCLEOTIDE SEQUENCE</scope>
</reference>
<dbReference type="InterPro" id="IPR018170">
    <property type="entry name" value="Aldo/ket_reductase_CS"/>
</dbReference>
<dbReference type="Pfam" id="PF00248">
    <property type="entry name" value="Aldo_ket_red"/>
    <property type="match status" value="1"/>
</dbReference>
<protein>
    <recommendedName>
        <fullName evidence="3">NADP-dependent oxidoreductase domain-containing protein</fullName>
    </recommendedName>
</protein>
<dbReference type="Proteomes" id="UP000693738">
    <property type="component" value="Unassembled WGS sequence"/>
</dbReference>
<dbReference type="PANTHER" id="PTHR43827:SF3">
    <property type="entry name" value="NADP-DEPENDENT OXIDOREDUCTASE DOMAIN-CONTAINING PROTEIN"/>
    <property type="match status" value="1"/>
</dbReference>
<sequence length="292" mass="32803">MSRSLSSRLAVGQNVPLLLYGTAWKEGQTSKLTEKALEHGFKGLDTANYPTAYNEPLTGDGLAAALKSGVCREEIFIQSKFTPVWAHDKHKIPFDAGQSIEGQIKESIQQSFEHLGVTYLDSLLLHVPYQDPADNVKAWKVLETYVPNKVRLIGVSNFNLEQLKGVYEAANIKPAIVQNRFYRETGYDIELRSFCHDHGILYQAFYMLRHNPELLGSDIVRETAGKFGLDREVAFYLLVLGLGDTQVLNGTKRAEVMDADTRAVDKIFKDDEAYSTLLEFIPPFKELLSKLA</sequence>
<keyword evidence="1" id="KW-0521">NADP</keyword>
<dbReference type="AlphaFoldDB" id="A0A8J2IGK6"/>
<dbReference type="EMBL" id="CAJSTJ010000044">
    <property type="protein sequence ID" value="CAG7555137.1"/>
    <property type="molecule type" value="Genomic_DNA"/>
</dbReference>
<dbReference type="GO" id="GO:0016491">
    <property type="term" value="F:oxidoreductase activity"/>
    <property type="evidence" value="ECO:0007669"/>
    <property type="project" value="UniProtKB-KW"/>
</dbReference>
<gene>
    <name evidence="4" type="ORF">FEQUK3_LOCUS841</name>
</gene>
<evidence type="ECO:0000313" key="5">
    <source>
        <dbReference type="Proteomes" id="UP000693738"/>
    </source>
</evidence>
<organism evidence="4 5">
    <name type="scientific">Fusarium equiseti</name>
    <name type="common">Fusarium scirpi</name>
    <dbReference type="NCBI Taxonomy" id="61235"/>
    <lineage>
        <taxon>Eukaryota</taxon>
        <taxon>Fungi</taxon>
        <taxon>Dikarya</taxon>
        <taxon>Ascomycota</taxon>
        <taxon>Pezizomycotina</taxon>
        <taxon>Sordariomycetes</taxon>
        <taxon>Hypocreomycetidae</taxon>
        <taxon>Hypocreales</taxon>
        <taxon>Nectriaceae</taxon>
        <taxon>Fusarium</taxon>
        <taxon>Fusarium incarnatum-equiseti species complex</taxon>
    </lineage>
</organism>
<dbReference type="PROSITE" id="PS00062">
    <property type="entry name" value="ALDOKETO_REDUCTASE_2"/>
    <property type="match status" value="1"/>
</dbReference>
<comment type="caution">
    <text evidence="4">The sequence shown here is derived from an EMBL/GenBank/DDBJ whole genome shotgun (WGS) entry which is preliminary data.</text>
</comment>
<proteinExistence type="predicted"/>
<dbReference type="CDD" id="cd19071">
    <property type="entry name" value="AKR_AKR1-5-like"/>
    <property type="match status" value="1"/>
</dbReference>
<evidence type="ECO:0000313" key="4">
    <source>
        <dbReference type="EMBL" id="CAG7555137.1"/>
    </source>
</evidence>
<feature type="domain" description="NADP-dependent oxidoreductase" evidence="3">
    <location>
        <begin position="29"/>
        <end position="201"/>
    </location>
</feature>
<evidence type="ECO:0000256" key="1">
    <source>
        <dbReference type="ARBA" id="ARBA00022857"/>
    </source>
</evidence>
<dbReference type="PANTHER" id="PTHR43827">
    <property type="entry name" value="2,5-DIKETO-D-GLUCONIC ACID REDUCTASE"/>
    <property type="match status" value="1"/>
</dbReference>
<evidence type="ECO:0000259" key="3">
    <source>
        <dbReference type="Pfam" id="PF00248"/>
    </source>
</evidence>